<dbReference type="AlphaFoldDB" id="M2MXM4"/>
<proteinExistence type="predicted"/>
<sequence>MARNAQSSYGQSYMRAFRRHQTMSKTELSVSVTMRRRCVRQEEHLLASPARLPLGHHANSE</sequence>
<dbReference type="KEGG" id="bcom:BAUCODRAFT_332915"/>
<name>M2MXM4_BAUPA</name>
<accession>M2MXM4</accession>
<dbReference type="Proteomes" id="UP000011761">
    <property type="component" value="Unassembled WGS sequence"/>
</dbReference>
<dbReference type="HOGENOM" id="CLU_2922260_0_0_1"/>
<evidence type="ECO:0000313" key="2">
    <source>
        <dbReference type="Proteomes" id="UP000011761"/>
    </source>
</evidence>
<gene>
    <name evidence="1" type="ORF">BAUCODRAFT_332915</name>
</gene>
<evidence type="ECO:0000313" key="1">
    <source>
        <dbReference type="EMBL" id="EMC90990.1"/>
    </source>
</evidence>
<dbReference type="RefSeq" id="XP_007681910.1">
    <property type="nucleotide sequence ID" value="XM_007683720.1"/>
</dbReference>
<dbReference type="GeneID" id="19112056"/>
<organism evidence="1 2">
    <name type="scientific">Baudoinia panamericana (strain UAMH 10762)</name>
    <name type="common">Angels' share fungus</name>
    <name type="synonym">Baudoinia compniacensis (strain UAMH 10762)</name>
    <dbReference type="NCBI Taxonomy" id="717646"/>
    <lineage>
        <taxon>Eukaryota</taxon>
        <taxon>Fungi</taxon>
        <taxon>Dikarya</taxon>
        <taxon>Ascomycota</taxon>
        <taxon>Pezizomycotina</taxon>
        <taxon>Dothideomycetes</taxon>
        <taxon>Dothideomycetidae</taxon>
        <taxon>Mycosphaerellales</taxon>
        <taxon>Teratosphaeriaceae</taxon>
        <taxon>Baudoinia</taxon>
    </lineage>
</organism>
<reference evidence="1 2" key="1">
    <citation type="journal article" date="2012" name="PLoS Pathog.">
        <title>Diverse lifestyles and strategies of plant pathogenesis encoded in the genomes of eighteen Dothideomycetes fungi.</title>
        <authorList>
            <person name="Ohm R.A."/>
            <person name="Feau N."/>
            <person name="Henrissat B."/>
            <person name="Schoch C.L."/>
            <person name="Horwitz B.A."/>
            <person name="Barry K.W."/>
            <person name="Condon B.J."/>
            <person name="Copeland A.C."/>
            <person name="Dhillon B."/>
            <person name="Glaser F."/>
            <person name="Hesse C.N."/>
            <person name="Kosti I."/>
            <person name="LaButti K."/>
            <person name="Lindquist E.A."/>
            <person name="Lucas S."/>
            <person name="Salamov A.A."/>
            <person name="Bradshaw R.E."/>
            <person name="Ciuffetti L."/>
            <person name="Hamelin R.C."/>
            <person name="Kema G.H.J."/>
            <person name="Lawrence C."/>
            <person name="Scott J.A."/>
            <person name="Spatafora J.W."/>
            <person name="Turgeon B.G."/>
            <person name="de Wit P.J.G.M."/>
            <person name="Zhong S."/>
            <person name="Goodwin S.B."/>
            <person name="Grigoriev I.V."/>
        </authorList>
    </citation>
    <scope>NUCLEOTIDE SEQUENCE [LARGE SCALE GENOMIC DNA]</scope>
    <source>
        <strain evidence="1 2">UAMH 10762</strain>
    </source>
</reference>
<dbReference type="EMBL" id="KB445565">
    <property type="protein sequence ID" value="EMC90990.1"/>
    <property type="molecule type" value="Genomic_DNA"/>
</dbReference>
<keyword evidence="2" id="KW-1185">Reference proteome</keyword>
<protein>
    <submittedName>
        <fullName evidence="1">Uncharacterized protein</fullName>
    </submittedName>
</protein>